<protein>
    <submittedName>
        <fullName evidence="1">Uncharacterized protein</fullName>
    </submittedName>
</protein>
<dbReference type="PANTHER" id="PTHR38467:SF1">
    <property type="entry name" value="CONJUGATIVE TRANSFER: ASSEMBLY"/>
    <property type="match status" value="1"/>
</dbReference>
<sequence length="366" mass="42465">MSVAFRMYNPECYSLHRTDLEERNARLYQAFKHLPSGSFVHKQDVFLKREYVHELEGDSFIDKAEQRHFSGREYLEHDCLLIFTLSGLSSLAASYNANPFSYRERLHVSDREKLTEFLEGVNSAIGVINSIRDTRLERMAAASLREYVIRYINFFPRADCDRDIHFSGEITVDREKARCYTVCDGDYLPDRTVRSDVEDTTLPVSGCSLYMAELEGLGVHLHCNHAVNQILYFEGSEKLYEEFSRRVAVYRTNKGWDRAMLEPKADELENMQKEIMEERQLLCRANFSVMIWDDSPELLDRAEKKLREYLTVSDFKFYIPSYEHLANIYLASVPGQEKGLDSGFPVPDPAFPRALSVHQLHDIHPG</sequence>
<proteinExistence type="predicted"/>
<dbReference type="InterPro" id="IPR053155">
    <property type="entry name" value="F-pilin_assembly_TraC"/>
</dbReference>
<evidence type="ECO:0000313" key="1">
    <source>
        <dbReference type="EMBL" id="EEB24521.1"/>
    </source>
</evidence>
<name>B6W0E5_9BACT</name>
<dbReference type="Proteomes" id="UP000004849">
    <property type="component" value="Unassembled WGS sequence"/>
</dbReference>
<gene>
    <name evidence="1" type="ORF">BACDOR_03025</name>
</gene>
<reference evidence="1 2" key="1">
    <citation type="submission" date="2008-10" db="EMBL/GenBank/DDBJ databases">
        <title>Draft genome sequence of Bacteroides dorei (DSM 17855).</title>
        <authorList>
            <person name="Sudarsanam P."/>
            <person name="Ley R."/>
            <person name="Guruge J."/>
            <person name="Turnbaugh P.J."/>
            <person name="Mahowald M."/>
            <person name="Liep D."/>
            <person name="Gordon J."/>
        </authorList>
    </citation>
    <scope>NUCLEOTIDE SEQUENCE [LARGE SCALE GENOMIC DNA]</scope>
    <source>
        <strain evidence="1 2">DSM 17855</strain>
    </source>
</reference>
<evidence type="ECO:0000313" key="2">
    <source>
        <dbReference type="Proteomes" id="UP000004849"/>
    </source>
</evidence>
<dbReference type="EMBL" id="ABWZ01000060">
    <property type="protein sequence ID" value="EEB24521.1"/>
    <property type="molecule type" value="Genomic_DNA"/>
</dbReference>
<organism evidence="1 2">
    <name type="scientific">Phocaeicola dorei DSM 17855</name>
    <dbReference type="NCBI Taxonomy" id="483217"/>
    <lineage>
        <taxon>Bacteria</taxon>
        <taxon>Pseudomonadati</taxon>
        <taxon>Bacteroidota</taxon>
        <taxon>Bacteroidia</taxon>
        <taxon>Bacteroidales</taxon>
        <taxon>Bacteroidaceae</taxon>
        <taxon>Phocaeicola</taxon>
    </lineage>
</organism>
<reference evidence="1 2" key="2">
    <citation type="submission" date="2008-10" db="EMBL/GenBank/DDBJ databases">
        <authorList>
            <person name="Fulton L."/>
            <person name="Clifton S."/>
            <person name="Fulton B."/>
            <person name="Xu J."/>
            <person name="Minx P."/>
            <person name="Pepin K.H."/>
            <person name="Johnson M."/>
            <person name="Thiruvilangam P."/>
            <person name="Bhonagiri V."/>
            <person name="Nash W.E."/>
            <person name="Mardis E.R."/>
            <person name="Wilson R.K."/>
        </authorList>
    </citation>
    <scope>NUCLEOTIDE SEQUENCE [LARGE SCALE GENOMIC DNA]</scope>
    <source>
        <strain evidence="1 2">DSM 17855</strain>
    </source>
</reference>
<dbReference type="PANTHER" id="PTHR38467">
    <property type="match status" value="1"/>
</dbReference>
<accession>B6W0E5</accession>
<dbReference type="HOGENOM" id="CLU_755767_0_0_10"/>
<dbReference type="AlphaFoldDB" id="B6W0E5"/>